<accession>A0A7S3Q0S9</accession>
<dbReference type="PANTHER" id="PTHR22950:SF692">
    <property type="entry name" value="TRANSMEMBRANE AMINO ACID TRANSPORTER FAMILY PROTEIN"/>
    <property type="match status" value="1"/>
</dbReference>
<feature type="transmembrane region" description="Helical" evidence="7">
    <location>
        <begin position="328"/>
        <end position="350"/>
    </location>
</feature>
<reference evidence="9" key="1">
    <citation type="submission" date="2021-01" db="EMBL/GenBank/DDBJ databases">
        <authorList>
            <person name="Corre E."/>
            <person name="Pelletier E."/>
            <person name="Niang G."/>
            <person name="Scheremetjew M."/>
            <person name="Finn R."/>
            <person name="Kale V."/>
            <person name="Holt S."/>
            <person name="Cochrane G."/>
            <person name="Meng A."/>
            <person name="Brown T."/>
            <person name="Cohen L."/>
        </authorList>
    </citation>
    <scope>NUCLEOTIDE SEQUENCE</scope>
    <source>
        <strain evidence="9">MM31A-1</strain>
    </source>
</reference>
<keyword evidence="3 7" id="KW-0812">Transmembrane</keyword>
<dbReference type="AlphaFoldDB" id="A0A7S3Q0S9"/>
<feature type="transmembrane region" description="Helical" evidence="7">
    <location>
        <begin position="565"/>
        <end position="584"/>
    </location>
</feature>
<feature type="transmembrane region" description="Helical" evidence="7">
    <location>
        <begin position="387"/>
        <end position="410"/>
    </location>
</feature>
<evidence type="ECO:0000256" key="7">
    <source>
        <dbReference type="SAM" id="Phobius"/>
    </source>
</evidence>
<sequence length="644" mass="70523">MNEESPLIAVVPDDGEEVAAVVDYESGQGQEQSSFLTTDLITEGENMSEESPLIAVVPDDGEEVQVAAMVDYESGQGQEQSPGTDTSSDFGQFVIADADELERPWPATFERSISLLAGPTMDTDFIENMTKSPKITPSMNARYRQNDRTPEPSFGVLRPQNSFKQGLTKIQSLDFSPKKRETDAQLYRQKLLAEKNKKKPVTKMGEDLMKKKLQVEQDSSGGHGVDMGGEKATFGQCIFNMANILMGVGMLGLPYIFRAAGWIGGAFVTLSFSAVAYRTSVLLGRELNGDHRSCELFDDSKNSAVRLRKPIKSFPDIARESFGQGGTIILSFVLYFELFSCLCIFFVTLGDHLYTLFPHIPTSRHMINVSFILAIPTALLRTPRLLSYLSAVGTVATIFVVSTVAGSAIYSGDISEAVAEKKGVDVHLSGTHELWDTSGLSIAFGLIAYTFSGHAIIPSIYSSMAKPQDYEKMIRVTFMCVTFSCLIVAISGYYMFGNQVDDQITLTLERNYDSENIIMKSLTWLMILTAFSKFTLTAFPLALGFEEIIAPIIPSDNVMEFVSSLIKLFLIATSLAVAIYVPSFSLLCSLVGLICTMIVSVIFPAAAHLKMFGPVLPLWEKVLDWLFILSGAGMAIIGTTSALK</sequence>
<evidence type="ECO:0000256" key="4">
    <source>
        <dbReference type="ARBA" id="ARBA00022970"/>
    </source>
</evidence>
<dbReference type="GO" id="GO:0015179">
    <property type="term" value="F:L-amino acid transmembrane transporter activity"/>
    <property type="evidence" value="ECO:0007669"/>
    <property type="project" value="TreeGrafter"/>
</dbReference>
<evidence type="ECO:0000256" key="2">
    <source>
        <dbReference type="ARBA" id="ARBA00022448"/>
    </source>
</evidence>
<gene>
    <name evidence="9" type="ORF">CDEB00056_LOCUS7048</name>
</gene>
<keyword evidence="2" id="KW-0813">Transport</keyword>
<evidence type="ECO:0000256" key="6">
    <source>
        <dbReference type="ARBA" id="ARBA00023136"/>
    </source>
</evidence>
<feature type="transmembrane region" description="Helical" evidence="7">
    <location>
        <begin position="362"/>
        <end position="380"/>
    </location>
</feature>
<proteinExistence type="predicted"/>
<feature type="transmembrane region" description="Helical" evidence="7">
    <location>
        <begin position="263"/>
        <end position="283"/>
    </location>
</feature>
<keyword evidence="5 7" id="KW-1133">Transmembrane helix</keyword>
<name>A0A7S3Q0S9_9STRA</name>
<dbReference type="Pfam" id="PF01490">
    <property type="entry name" value="Aa_trans"/>
    <property type="match status" value="1"/>
</dbReference>
<evidence type="ECO:0000256" key="5">
    <source>
        <dbReference type="ARBA" id="ARBA00022989"/>
    </source>
</evidence>
<keyword evidence="4" id="KW-0029">Amino-acid transport</keyword>
<evidence type="ECO:0000259" key="8">
    <source>
        <dbReference type="Pfam" id="PF01490"/>
    </source>
</evidence>
<protein>
    <recommendedName>
        <fullName evidence="8">Amino acid transporter transmembrane domain-containing protein</fullName>
    </recommendedName>
</protein>
<feature type="transmembrane region" description="Helical" evidence="7">
    <location>
        <begin position="473"/>
        <end position="496"/>
    </location>
</feature>
<feature type="transmembrane region" description="Helical" evidence="7">
    <location>
        <begin position="590"/>
        <end position="610"/>
    </location>
</feature>
<comment type="subcellular location">
    <subcellularLocation>
        <location evidence="1">Membrane</location>
        <topology evidence="1">Multi-pass membrane protein</topology>
    </subcellularLocation>
</comment>
<evidence type="ECO:0000256" key="3">
    <source>
        <dbReference type="ARBA" id="ARBA00022692"/>
    </source>
</evidence>
<evidence type="ECO:0000256" key="1">
    <source>
        <dbReference type="ARBA" id="ARBA00004141"/>
    </source>
</evidence>
<evidence type="ECO:0000313" key="9">
    <source>
        <dbReference type="EMBL" id="CAE0462207.1"/>
    </source>
</evidence>
<dbReference type="PANTHER" id="PTHR22950">
    <property type="entry name" value="AMINO ACID TRANSPORTER"/>
    <property type="match status" value="1"/>
</dbReference>
<dbReference type="InterPro" id="IPR013057">
    <property type="entry name" value="AA_transpt_TM"/>
</dbReference>
<feature type="transmembrane region" description="Helical" evidence="7">
    <location>
        <begin position="622"/>
        <end position="643"/>
    </location>
</feature>
<feature type="transmembrane region" description="Helical" evidence="7">
    <location>
        <begin position="440"/>
        <end position="461"/>
    </location>
</feature>
<keyword evidence="6 7" id="KW-0472">Membrane</keyword>
<feature type="transmembrane region" description="Helical" evidence="7">
    <location>
        <begin position="522"/>
        <end position="545"/>
    </location>
</feature>
<organism evidence="9">
    <name type="scientific">Chaetoceros debilis</name>
    <dbReference type="NCBI Taxonomy" id="122233"/>
    <lineage>
        <taxon>Eukaryota</taxon>
        <taxon>Sar</taxon>
        <taxon>Stramenopiles</taxon>
        <taxon>Ochrophyta</taxon>
        <taxon>Bacillariophyta</taxon>
        <taxon>Coscinodiscophyceae</taxon>
        <taxon>Chaetocerotophycidae</taxon>
        <taxon>Chaetocerotales</taxon>
        <taxon>Chaetocerotaceae</taxon>
        <taxon>Chaetoceros</taxon>
    </lineage>
</organism>
<feature type="domain" description="Amino acid transporter transmembrane" evidence="8">
    <location>
        <begin position="231"/>
        <end position="641"/>
    </location>
</feature>
<dbReference type="GO" id="GO:0005774">
    <property type="term" value="C:vacuolar membrane"/>
    <property type="evidence" value="ECO:0007669"/>
    <property type="project" value="TreeGrafter"/>
</dbReference>
<dbReference type="EMBL" id="HBIO01009185">
    <property type="protein sequence ID" value="CAE0462207.1"/>
    <property type="molecule type" value="Transcribed_RNA"/>
</dbReference>